<keyword evidence="5" id="KW-1185">Reference proteome</keyword>
<dbReference type="GO" id="GO:0016874">
    <property type="term" value="F:ligase activity"/>
    <property type="evidence" value="ECO:0007669"/>
    <property type="project" value="UniProtKB-KW"/>
</dbReference>
<organism evidence="4 5">
    <name type="scientific">Occultella glacieicola</name>
    <dbReference type="NCBI Taxonomy" id="2518684"/>
    <lineage>
        <taxon>Bacteria</taxon>
        <taxon>Bacillati</taxon>
        <taxon>Actinomycetota</taxon>
        <taxon>Actinomycetes</taxon>
        <taxon>Micrococcales</taxon>
        <taxon>Ruaniaceae</taxon>
        <taxon>Occultella</taxon>
    </lineage>
</organism>
<dbReference type="InterPro" id="IPR025110">
    <property type="entry name" value="AMP-bd_C"/>
</dbReference>
<feature type="domain" description="AMP-binding enzyme C-terminal" evidence="3">
    <location>
        <begin position="426"/>
        <end position="501"/>
    </location>
</feature>
<dbReference type="RefSeq" id="WP_133109190.1">
    <property type="nucleotide sequence ID" value="NZ_SMNA01000010.1"/>
</dbReference>
<comment type="caution">
    <text evidence="4">The sequence shown here is derived from an EMBL/GenBank/DDBJ whole genome shotgun (WGS) entry which is preliminary data.</text>
</comment>
<feature type="compositionally biased region" description="Low complexity" evidence="1">
    <location>
        <begin position="515"/>
        <end position="532"/>
    </location>
</feature>
<dbReference type="InterPro" id="IPR042099">
    <property type="entry name" value="ANL_N_sf"/>
</dbReference>
<dbReference type="InterPro" id="IPR000873">
    <property type="entry name" value="AMP-dep_synth/lig_dom"/>
</dbReference>
<sequence length="541" mass="57973">MSAASIDQWHTLGRWPAERAREAPDRIAIDDRGVPVSYGELERRATALARGLRAAGYVPGDRIATLTGNSADHVVLFFACAKAGLVLTPLSWRLAAREVADQLAIADAVLLLSDQTFEALARSAVARLRRPPATGELGTSGVEASVPAPSRNPAEVPQAVREVRDSDPLLLTFTSGTSARPKGVVLTHANCFWTNLSLSRTAPITPDDVVLAVMPQFHVGGWNVQPLLAWWTGATVVLEQTFEPARVLHLIAERRVSTMMGVPAHYLMLAEQATFADADLAALRLAIVGGAPMPEPLLRTWHARGVKLVQGYGLSEASPNVLCVPAALARDRLGWAGTAYPYVDVAVADPVTGEVLDGPATGELLVHGPGVFAGYFRDREATDRALQDGWLHTGDLVERDDEGFFRIVDRLSDMYISGGENVAPAEVEAVLRGHPAVADVAVVGEPDERWGEVGIAHVVLRRGIATDAQALIGHCRDDLAAYKVPKRIAFVAELPHTASGKTVRRELRTGATTQVPATTVPDPADPATARRAAQPRKEAHR</sequence>
<dbReference type="Pfam" id="PF00501">
    <property type="entry name" value="AMP-binding"/>
    <property type="match status" value="1"/>
</dbReference>
<dbReference type="Pfam" id="PF13193">
    <property type="entry name" value="AMP-binding_C"/>
    <property type="match status" value="1"/>
</dbReference>
<accession>A0ABY2E078</accession>
<dbReference type="Gene3D" id="3.40.50.12780">
    <property type="entry name" value="N-terminal domain of ligase-like"/>
    <property type="match status" value="1"/>
</dbReference>
<evidence type="ECO:0000313" key="5">
    <source>
        <dbReference type="Proteomes" id="UP000504882"/>
    </source>
</evidence>
<dbReference type="InterPro" id="IPR050237">
    <property type="entry name" value="ATP-dep_AMP-bd_enzyme"/>
</dbReference>
<dbReference type="InterPro" id="IPR045851">
    <property type="entry name" value="AMP-bd_C_sf"/>
</dbReference>
<dbReference type="Gene3D" id="3.30.300.30">
    <property type="match status" value="1"/>
</dbReference>
<gene>
    <name evidence="4" type="ORF">EXU48_18570</name>
</gene>
<evidence type="ECO:0000313" key="4">
    <source>
        <dbReference type="EMBL" id="TDE89935.1"/>
    </source>
</evidence>
<protein>
    <submittedName>
        <fullName evidence="4">Long-chain fatty acid--CoA ligase</fullName>
    </submittedName>
</protein>
<feature type="region of interest" description="Disordered" evidence="1">
    <location>
        <begin position="135"/>
        <end position="157"/>
    </location>
</feature>
<dbReference type="PANTHER" id="PTHR43767">
    <property type="entry name" value="LONG-CHAIN-FATTY-ACID--COA LIGASE"/>
    <property type="match status" value="1"/>
</dbReference>
<proteinExistence type="predicted"/>
<evidence type="ECO:0000259" key="3">
    <source>
        <dbReference type="Pfam" id="PF13193"/>
    </source>
</evidence>
<evidence type="ECO:0000256" key="1">
    <source>
        <dbReference type="SAM" id="MobiDB-lite"/>
    </source>
</evidence>
<dbReference type="SUPFAM" id="SSF56801">
    <property type="entry name" value="Acetyl-CoA synthetase-like"/>
    <property type="match status" value="1"/>
</dbReference>
<reference evidence="4 5" key="1">
    <citation type="submission" date="2019-03" db="EMBL/GenBank/DDBJ databases">
        <title>Genomic features of bacteria from cold environments.</title>
        <authorList>
            <person name="Shen L."/>
        </authorList>
    </citation>
    <scope>NUCLEOTIDE SEQUENCE [LARGE SCALE GENOMIC DNA]</scope>
    <source>
        <strain evidence="5">T3246-1</strain>
    </source>
</reference>
<dbReference type="PANTHER" id="PTHR43767:SF1">
    <property type="entry name" value="NONRIBOSOMAL PEPTIDE SYNTHASE PES1 (EUROFUNG)-RELATED"/>
    <property type="match status" value="1"/>
</dbReference>
<dbReference type="EMBL" id="SMNA01000010">
    <property type="protein sequence ID" value="TDE89935.1"/>
    <property type="molecule type" value="Genomic_DNA"/>
</dbReference>
<evidence type="ECO:0000259" key="2">
    <source>
        <dbReference type="Pfam" id="PF00501"/>
    </source>
</evidence>
<feature type="region of interest" description="Disordered" evidence="1">
    <location>
        <begin position="501"/>
        <end position="541"/>
    </location>
</feature>
<keyword evidence="4" id="KW-0436">Ligase</keyword>
<feature type="domain" description="AMP-dependent synthetase/ligase" evidence="2">
    <location>
        <begin position="18"/>
        <end position="376"/>
    </location>
</feature>
<name>A0ABY2E078_9MICO</name>
<dbReference type="Proteomes" id="UP000504882">
    <property type="component" value="Unassembled WGS sequence"/>
</dbReference>